<feature type="transmembrane region" description="Helical" evidence="6">
    <location>
        <begin position="137"/>
        <end position="156"/>
    </location>
</feature>
<feature type="region of interest" description="Disordered" evidence="5">
    <location>
        <begin position="776"/>
        <end position="827"/>
    </location>
</feature>
<feature type="transmembrane region" description="Helical" evidence="6">
    <location>
        <begin position="342"/>
        <end position="366"/>
    </location>
</feature>
<feature type="transmembrane region" description="Helical" evidence="6">
    <location>
        <begin position="378"/>
        <end position="400"/>
    </location>
</feature>
<comment type="caution">
    <text evidence="9">The sequence shown here is derived from an EMBL/GenBank/DDBJ whole genome shotgun (WGS) entry which is preliminary data.</text>
</comment>
<feature type="domain" description="SLC12A transporter C-terminal" evidence="8">
    <location>
        <begin position="642"/>
        <end position="1036"/>
    </location>
</feature>
<feature type="transmembrane region" description="Helical" evidence="6">
    <location>
        <begin position="989"/>
        <end position="1010"/>
    </location>
</feature>
<dbReference type="GO" id="GO:0055064">
    <property type="term" value="P:chloride ion homeostasis"/>
    <property type="evidence" value="ECO:0007669"/>
    <property type="project" value="TreeGrafter"/>
</dbReference>
<feature type="transmembrane region" description="Helical" evidence="6">
    <location>
        <begin position="282"/>
        <end position="302"/>
    </location>
</feature>
<feature type="compositionally biased region" description="Low complexity" evidence="5">
    <location>
        <begin position="782"/>
        <end position="793"/>
    </location>
</feature>
<dbReference type="Gene3D" id="1.20.1740.10">
    <property type="entry name" value="Amino acid/polyamine transporter I"/>
    <property type="match status" value="1"/>
</dbReference>
<evidence type="ECO:0000259" key="8">
    <source>
        <dbReference type="Pfam" id="PF03522"/>
    </source>
</evidence>
<dbReference type="GO" id="GO:0006884">
    <property type="term" value="P:cell volume homeostasis"/>
    <property type="evidence" value="ECO:0007669"/>
    <property type="project" value="TreeGrafter"/>
</dbReference>
<dbReference type="NCBIfam" id="TIGR00930">
    <property type="entry name" value="2a30"/>
    <property type="match status" value="1"/>
</dbReference>
<feature type="transmembrane region" description="Helical" evidence="6">
    <location>
        <begin position="162"/>
        <end position="189"/>
    </location>
</feature>
<feature type="transmembrane region" description="Helical" evidence="6">
    <location>
        <begin position="256"/>
        <end position="275"/>
    </location>
</feature>
<dbReference type="InterPro" id="IPR004842">
    <property type="entry name" value="SLC12A_fam"/>
</dbReference>
<protein>
    <submittedName>
        <fullName evidence="9">Uncharacterized protein</fullName>
    </submittedName>
</protein>
<dbReference type="GO" id="GO:0008511">
    <property type="term" value="F:sodium:potassium:chloride symporter activity"/>
    <property type="evidence" value="ECO:0007669"/>
    <property type="project" value="TreeGrafter"/>
</dbReference>
<dbReference type="AlphaFoldDB" id="A0AAN8WRK9"/>
<dbReference type="GO" id="GO:0055075">
    <property type="term" value="P:potassium ion homeostasis"/>
    <property type="evidence" value="ECO:0007669"/>
    <property type="project" value="TreeGrafter"/>
</dbReference>
<feature type="transmembrane region" description="Helical" evidence="6">
    <location>
        <begin position="210"/>
        <end position="231"/>
    </location>
</feature>
<accession>A0AAN8WRK9</accession>
<keyword evidence="4 6" id="KW-0472">Membrane</keyword>
<dbReference type="GO" id="GO:1990573">
    <property type="term" value="P:potassium ion import across plasma membrane"/>
    <property type="evidence" value="ECO:0007669"/>
    <property type="project" value="TreeGrafter"/>
</dbReference>
<dbReference type="FunFam" id="1.20.1740.10:FF:000022">
    <property type="entry name" value="Bumetanide-sensitive na-k-cl cotransport protein"/>
    <property type="match status" value="1"/>
</dbReference>
<keyword evidence="2 6" id="KW-0812">Transmembrane</keyword>
<evidence type="ECO:0000256" key="1">
    <source>
        <dbReference type="ARBA" id="ARBA00004141"/>
    </source>
</evidence>
<proteinExistence type="predicted"/>
<name>A0AAN8WRK9_HALRR</name>
<dbReference type="InterPro" id="IPR018491">
    <property type="entry name" value="SLC12_C"/>
</dbReference>
<evidence type="ECO:0000313" key="10">
    <source>
        <dbReference type="Proteomes" id="UP001381693"/>
    </source>
</evidence>
<evidence type="ECO:0000256" key="6">
    <source>
        <dbReference type="SAM" id="Phobius"/>
    </source>
</evidence>
<feature type="compositionally biased region" description="Polar residues" evidence="5">
    <location>
        <begin position="794"/>
        <end position="808"/>
    </location>
</feature>
<feature type="compositionally biased region" description="Basic and acidic residues" evidence="5">
    <location>
        <begin position="809"/>
        <end position="827"/>
    </location>
</feature>
<dbReference type="PANTHER" id="PTHR11827:SF48">
    <property type="entry name" value="GH09711P"/>
    <property type="match status" value="1"/>
</dbReference>
<evidence type="ECO:0000256" key="2">
    <source>
        <dbReference type="ARBA" id="ARBA00022692"/>
    </source>
</evidence>
<evidence type="ECO:0000256" key="4">
    <source>
        <dbReference type="ARBA" id="ARBA00023136"/>
    </source>
</evidence>
<dbReference type="GO" id="GO:0016020">
    <property type="term" value="C:membrane"/>
    <property type="evidence" value="ECO:0007669"/>
    <property type="project" value="UniProtKB-SubCell"/>
</dbReference>
<keyword evidence="3 6" id="KW-1133">Transmembrane helix</keyword>
<evidence type="ECO:0000256" key="3">
    <source>
        <dbReference type="ARBA" id="ARBA00022989"/>
    </source>
</evidence>
<evidence type="ECO:0000259" key="7">
    <source>
        <dbReference type="Pfam" id="PF00324"/>
    </source>
</evidence>
<feature type="domain" description="Amino acid permease/ SLC12A" evidence="7">
    <location>
        <begin position="136"/>
        <end position="633"/>
    </location>
</feature>
<evidence type="ECO:0000313" key="9">
    <source>
        <dbReference type="EMBL" id="KAK7068981.1"/>
    </source>
</evidence>
<reference evidence="9 10" key="1">
    <citation type="submission" date="2023-11" db="EMBL/GenBank/DDBJ databases">
        <title>Halocaridina rubra genome assembly.</title>
        <authorList>
            <person name="Smith C."/>
        </authorList>
    </citation>
    <scope>NUCLEOTIDE SEQUENCE [LARGE SCALE GENOMIC DNA]</scope>
    <source>
        <strain evidence="9">EP-1</strain>
        <tissue evidence="9">Whole</tissue>
    </source>
</reference>
<feature type="transmembrane region" description="Helical" evidence="6">
    <location>
        <begin position="493"/>
        <end position="512"/>
    </location>
</feature>
<dbReference type="InterPro" id="IPR004841">
    <property type="entry name" value="AA-permease/SLC12A_dom"/>
</dbReference>
<feature type="region of interest" description="Disordered" evidence="5">
    <location>
        <begin position="18"/>
        <end position="55"/>
    </location>
</feature>
<comment type="subcellular location">
    <subcellularLocation>
        <location evidence="1">Membrane</location>
        <topology evidence="1">Multi-pass membrane protein</topology>
    </subcellularLocation>
</comment>
<dbReference type="EMBL" id="JAXCGZ010017063">
    <property type="protein sequence ID" value="KAK7068981.1"/>
    <property type="molecule type" value="Genomic_DNA"/>
</dbReference>
<gene>
    <name evidence="9" type="ORF">SK128_015899</name>
</gene>
<feature type="transmembrane region" description="Helical" evidence="6">
    <location>
        <begin position="518"/>
        <end position="539"/>
    </location>
</feature>
<dbReference type="Pfam" id="PF03522">
    <property type="entry name" value="SLC12"/>
    <property type="match status" value="1"/>
</dbReference>
<dbReference type="PANTHER" id="PTHR11827">
    <property type="entry name" value="SOLUTE CARRIER FAMILY 12, CATION COTRANSPORTERS"/>
    <property type="match status" value="1"/>
</dbReference>
<feature type="transmembrane region" description="Helical" evidence="6">
    <location>
        <begin position="576"/>
        <end position="592"/>
    </location>
</feature>
<feature type="transmembrane region" description="Helical" evidence="6">
    <location>
        <begin position="551"/>
        <end position="570"/>
    </location>
</feature>
<sequence length="1036" mass="114818">MDAKLTTPFRRHFSVRLVKSSGQTPKNKKLDMESRPGKAIQDSTDDELFPSSPSPLTRGTVAYSTSRSLHRVTREALPRLDNYRNLTSIVKSSSAARQRPSIDELLYPTDDKEVAIRVENENIHEQKGNKFGWIKGVLVRCLLNIWGVILFIRLSWMTGQAGILQSIVIATISLIVTIITTLSMSAIGTNGQVKGGGSYFMISRTMGPEVGGAIGVVFSFAHAIAASLNIVGFCESMNDLLGSFSLKIMDGGSNDIRIVSCITLVALVVICLVGMEWEARCQLLLLLVLLAAMLDFVIGAFVGPLSDEEIAKGFVGMNGTLFLENLYSDYRIDPVTGEHQNFFSVFGVFFPACIGILAGASISGDLKDPSTAIPKGTLLGIIITYLSYIFFILICGAGTLRDASGNVTELLDWNFVNCTDMPCKYGLVNSVQVMELMSLYGPIIYAGCFAASLSTALASLVSAPKTIQALAKDNLYPYISFLGKGYGKNEEPLRAYVLFSIIIVIFNVIARLDTIAPIITNFFLATFAAINIATFHADIQSIPGWRPTFKYYNAWLSLAGGLICTVIMFLIEWWTAVGTITIIILLYIAVWYRKPDVNWGSTTQAQSYSIALKAVFSLSSVEEHIKNYRPQILVLSGDPSSRPPLIHFANAITKNQSLLVVAHCTSEVLTKNTRMIITQDCTHWLSKHKIQAFFALSDGLPLDKGARLLMNTVGLGKLVPNMMLLGYKADWQSCSSKELISYFRTIHNGLDNRLAVGILRLEGGLDYSFVGENLTKQDESNNESTSDSDLNSSRQSITTTSPEYTQDSSIKKADKEDKTKLKKEKAQEYRSHSGDVLSNTVIDAMIRFTRKQPTGTIDVWWLFDDGGLTLLLPYVLTKRAIWSKCSIRVFFLADKKDDLGAEQRRMAELMGKFRINFSDVVIITDVQQKPNEESLNKFNNLISKFRGLPEDDKEALSINESELKALREKTNRHIRLHELLLEHSREATLVVMTLPMPVLGTVSAPLYMAWLETLTMDMPPFLLLRGNQSSVLTFYS</sequence>
<feature type="transmembrane region" description="Helical" evidence="6">
    <location>
        <begin position="443"/>
        <end position="463"/>
    </location>
</feature>
<keyword evidence="10" id="KW-1185">Reference proteome</keyword>
<dbReference type="Proteomes" id="UP001381693">
    <property type="component" value="Unassembled WGS sequence"/>
</dbReference>
<evidence type="ECO:0000256" key="5">
    <source>
        <dbReference type="SAM" id="MobiDB-lite"/>
    </source>
</evidence>
<organism evidence="9 10">
    <name type="scientific">Halocaridina rubra</name>
    <name type="common">Hawaiian red shrimp</name>
    <dbReference type="NCBI Taxonomy" id="373956"/>
    <lineage>
        <taxon>Eukaryota</taxon>
        <taxon>Metazoa</taxon>
        <taxon>Ecdysozoa</taxon>
        <taxon>Arthropoda</taxon>
        <taxon>Crustacea</taxon>
        <taxon>Multicrustacea</taxon>
        <taxon>Malacostraca</taxon>
        <taxon>Eumalacostraca</taxon>
        <taxon>Eucarida</taxon>
        <taxon>Decapoda</taxon>
        <taxon>Pleocyemata</taxon>
        <taxon>Caridea</taxon>
        <taxon>Atyoidea</taxon>
        <taxon>Atyidae</taxon>
        <taxon>Halocaridina</taxon>
    </lineage>
</organism>
<dbReference type="Pfam" id="PF00324">
    <property type="entry name" value="AA_permease"/>
    <property type="match status" value="1"/>
</dbReference>
<dbReference type="GO" id="GO:0055078">
    <property type="term" value="P:sodium ion homeostasis"/>
    <property type="evidence" value="ECO:0007669"/>
    <property type="project" value="TreeGrafter"/>
</dbReference>